<reference evidence="2" key="1">
    <citation type="submission" date="2021-02" db="EMBL/GenBank/DDBJ databases">
        <title>Natronoglycomyces albus gen. nov., sp. nov, a haloalkaliphilic actinobacterium from a soda solonchak soil.</title>
        <authorList>
            <person name="Sorokin D.Y."/>
            <person name="Khijniak T.V."/>
            <person name="Zakharycheva A.P."/>
            <person name="Boueva O.V."/>
            <person name="Ariskina E.V."/>
            <person name="Hahnke R.L."/>
            <person name="Bunk B."/>
            <person name="Sproer C."/>
            <person name="Schumann P."/>
            <person name="Evtushenko L.I."/>
            <person name="Kublanov I.V."/>
        </authorList>
    </citation>
    <scope>NUCLEOTIDE SEQUENCE</scope>
    <source>
        <strain evidence="2">DSM 106290</strain>
    </source>
</reference>
<accession>A0A895XN81</accession>
<evidence type="ECO:0000259" key="1">
    <source>
        <dbReference type="Pfam" id="PF02036"/>
    </source>
</evidence>
<dbReference type="EMBL" id="CP070496">
    <property type="protein sequence ID" value="QSB03926.1"/>
    <property type="molecule type" value="Genomic_DNA"/>
</dbReference>
<gene>
    <name evidence="2" type="ORF">JQS30_08815</name>
</gene>
<feature type="domain" description="SCP2" evidence="1">
    <location>
        <begin position="14"/>
        <end position="113"/>
    </location>
</feature>
<dbReference type="InterPro" id="IPR036527">
    <property type="entry name" value="SCP2_sterol-bd_dom_sf"/>
</dbReference>
<evidence type="ECO:0000313" key="2">
    <source>
        <dbReference type="EMBL" id="QSB03926.1"/>
    </source>
</evidence>
<protein>
    <submittedName>
        <fullName evidence="2">SCP2 sterol-binding domain-containing protein</fullName>
    </submittedName>
</protein>
<evidence type="ECO:0000313" key="3">
    <source>
        <dbReference type="Proteomes" id="UP000662939"/>
    </source>
</evidence>
<sequence length="113" mass="12574">MATVDECREALHKFAEQMSDDPKKVKKLKGFNRALACNITDLDDVSFHGRFEGGKLTDITDGDNDDAEIRMIVKSDDLVALVAGELNFMKAFTSGQVKVKANMMDMMKLKTVL</sequence>
<dbReference type="SUPFAM" id="SSF55718">
    <property type="entry name" value="SCP-like"/>
    <property type="match status" value="1"/>
</dbReference>
<proteinExistence type="predicted"/>
<dbReference type="KEGG" id="nav:JQS30_08815"/>
<dbReference type="AlphaFoldDB" id="A0A895XN81"/>
<dbReference type="InterPro" id="IPR003033">
    <property type="entry name" value="SCP2_sterol-bd_dom"/>
</dbReference>
<keyword evidence="3" id="KW-1185">Reference proteome</keyword>
<dbReference type="RefSeq" id="WP_213169924.1">
    <property type="nucleotide sequence ID" value="NZ_CP070496.1"/>
</dbReference>
<name>A0A895XN81_9ACTN</name>
<dbReference type="Proteomes" id="UP000662939">
    <property type="component" value="Chromosome"/>
</dbReference>
<dbReference type="Pfam" id="PF02036">
    <property type="entry name" value="SCP2"/>
    <property type="match status" value="1"/>
</dbReference>
<dbReference type="Gene3D" id="3.30.1050.10">
    <property type="entry name" value="SCP2 sterol-binding domain"/>
    <property type="match status" value="1"/>
</dbReference>
<organism evidence="2 3">
    <name type="scientific">Natronoglycomyces albus</name>
    <dbReference type="NCBI Taxonomy" id="2811108"/>
    <lineage>
        <taxon>Bacteria</taxon>
        <taxon>Bacillati</taxon>
        <taxon>Actinomycetota</taxon>
        <taxon>Actinomycetes</taxon>
        <taxon>Glycomycetales</taxon>
        <taxon>Glycomycetaceae</taxon>
        <taxon>Natronoglycomyces</taxon>
    </lineage>
</organism>